<dbReference type="NCBIfam" id="TIGR00756">
    <property type="entry name" value="PPR"/>
    <property type="match status" value="5"/>
</dbReference>
<feature type="domain" description="DYW" evidence="4">
    <location>
        <begin position="449"/>
        <end position="541"/>
    </location>
</feature>
<evidence type="ECO:0000256" key="2">
    <source>
        <dbReference type="ARBA" id="ARBA00022737"/>
    </source>
</evidence>
<evidence type="ECO:0000313" key="6">
    <source>
        <dbReference type="Proteomes" id="UP001151752"/>
    </source>
</evidence>
<name>A0A9Q0W144_9ROSI</name>
<dbReference type="PANTHER" id="PTHR47926">
    <property type="entry name" value="PENTATRICOPEPTIDE REPEAT-CONTAINING PROTEIN"/>
    <property type="match status" value="1"/>
</dbReference>
<sequence length="541" mass="60844">MVVVASPVSTLQALSFSDPSPPYKLVPNHPSLTLLSNCKTLQTLKQIHSQIIKTGLHNDHFALGKLIEFCAVSPNGDLSYALSLFKTIRNPNHVIWNHMIRGLSLSESPFLALEYYVYMISSGTEPNEYTFPSVFKSCTKIRGVYEGKQVHAHVLKLGLEHNAFVHTSLINMYAQNGELVNARLVFDKSSMRDAVSFTALITGYASMGFLVEARELFDEIPVRDVVSWNAMISGYAQSGRVEEAMAFFEEMRRAKVTPNVSTMLSVLSACAQSGSSLHLGNWVRSWVEDRGLGSNLRLVNGLIDMYVKCGDLEEASNLFEKIQDKNVVSWNVMIGGYTHMSCYKEALGLFRRMLQSNIDPNDHLFELEPENPSAYVLLSNIYAGAGRWDDVAKIRTRLNDNRIKKVPGCSSIEVDSVVHEFLVGDKFHPQSNEIYKMLDEIDMRLEKAGFVPDTSEVLYDMDEECKEGVLSHHSEKLAIAFGLISTKPGTTIRIMKNLRVCGNCHSATKLISKIFNREIIARDRNRFHHFKDGSCSCKDYW</sequence>
<feature type="repeat" description="PPR" evidence="3">
    <location>
        <begin position="92"/>
        <end position="126"/>
    </location>
</feature>
<dbReference type="SUPFAM" id="SSF48452">
    <property type="entry name" value="TPR-like"/>
    <property type="match status" value="1"/>
</dbReference>
<dbReference type="GO" id="GO:0008270">
    <property type="term" value="F:zinc ion binding"/>
    <property type="evidence" value="ECO:0007669"/>
    <property type="project" value="InterPro"/>
</dbReference>
<protein>
    <recommendedName>
        <fullName evidence="4">DYW domain-containing protein</fullName>
    </recommendedName>
</protein>
<feature type="repeat" description="PPR" evidence="3">
    <location>
        <begin position="224"/>
        <end position="258"/>
    </location>
</feature>
<evidence type="ECO:0000256" key="1">
    <source>
        <dbReference type="ARBA" id="ARBA00006643"/>
    </source>
</evidence>
<dbReference type="PROSITE" id="PS51375">
    <property type="entry name" value="PPR"/>
    <property type="match status" value="5"/>
</dbReference>
<organism evidence="5 6">
    <name type="scientific">Salix koriyanagi</name>
    <dbReference type="NCBI Taxonomy" id="2511006"/>
    <lineage>
        <taxon>Eukaryota</taxon>
        <taxon>Viridiplantae</taxon>
        <taxon>Streptophyta</taxon>
        <taxon>Embryophyta</taxon>
        <taxon>Tracheophyta</taxon>
        <taxon>Spermatophyta</taxon>
        <taxon>Magnoliopsida</taxon>
        <taxon>eudicotyledons</taxon>
        <taxon>Gunneridae</taxon>
        <taxon>Pentapetalae</taxon>
        <taxon>rosids</taxon>
        <taxon>fabids</taxon>
        <taxon>Malpighiales</taxon>
        <taxon>Salicaceae</taxon>
        <taxon>Saliceae</taxon>
        <taxon>Salix</taxon>
    </lineage>
</organism>
<feature type="repeat" description="PPR" evidence="3">
    <location>
        <begin position="193"/>
        <end position="223"/>
    </location>
</feature>
<dbReference type="Pfam" id="PF20430">
    <property type="entry name" value="Eplus_motif"/>
    <property type="match status" value="1"/>
</dbReference>
<proteinExistence type="inferred from homology"/>
<dbReference type="GO" id="GO:0048731">
    <property type="term" value="P:system development"/>
    <property type="evidence" value="ECO:0007669"/>
    <property type="project" value="UniProtKB-ARBA"/>
</dbReference>
<dbReference type="InterPro" id="IPR046849">
    <property type="entry name" value="E2_motif"/>
</dbReference>
<dbReference type="FunFam" id="1.25.40.10:FF:000125">
    <property type="entry name" value="Pentatricopeptide repeat-containing protein"/>
    <property type="match status" value="1"/>
</dbReference>
<dbReference type="AlphaFoldDB" id="A0A9Q0W144"/>
<dbReference type="InterPro" id="IPR011990">
    <property type="entry name" value="TPR-like_helical_dom_sf"/>
</dbReference>
<dbReference type="InterPro" id="IPR032867">
    <property type="entry name" value="DYW_dom"/>
</dbReference>
<evidence type="ECO:0000259" key="4">
    <source>
        <dbReference type="Pfam" id="PF14432"/>
    </source>
</evidence>
<dbReference type="PANTHER" id="PTHR47926:SF454">
    <property type="entry name" value="REPEAT-CONTAINING PROTEIN, PUTATIVE-RELATED"/>
    <property type="match status" value="1"/>
</dbReference>
<dbReference type="Gene3D" id="1.25.40.10">
    <property type="entry name" value="Tetratricopeptide repeat domain"/>
    <property type="match status" value="3"/>
</dbReference>
<reference evidence="5" key="2">
    <citation type="journal article" date="2023" name="Int. J. Mol. Sci.">
        <title>De Novo Assembly and Annotation of 11 Diverse Shrub Willow (Salix) Genomes Reveals Novel Gene Organization in Sex-Linked Regions.</title>
        <authorList>
            <person name="Hyden B."/>
            <person name="Feng K."/>
            <person name="Yates T.B."/>
            <person name="Jawdy S."/>
            <person name="Cereghino C."/>
            <person name="Smart L.B."/>
            <person name="Muchero W."/>
        </authorList>
    </citation>
    <scope>NUCLEOTIDE SEQUENCE</scope>
    <source>
        <tissue evidence="5">Shoot tip</tissue>
    </source>
</reference>
<comment type="similarity">
    <text evidence="1">Belongs to the PPR family. PCMP-H subfamily.</text>
</comment>
<accession>A0A9Q0W144</accession>
<dbReference type="Pfam" id="PF14432">
    <property type="entry name" value="DYW_deaminase"/>
    <property type="match status" value="1"/>
</dbReference>
<keyword evidence="2" id="KW-0677">Repeat</keyword>
<dbReference type="InterPro" id="IPR046848">
    <property type="entry name" value="E_motif"/>
</dbReference>
<feature type="repeat" description="PPR" evidence="3">
    <location>
        <begin position="295"/>
        <end position="325"/>
    </location>
</feature>
<dbReference type="InterPro" id="IPR046960">
    <property type="entry name" value="PPR_At4g14850-like_plant"/>
</dbReference>
<comment type="caution">
    <text evidence="5">The sequence shown here is derived from an EMBL/GenBank/DDBJ whole genome shotgun (WGS) entry which is preliminary data.</text>
</comment>
<dbReference type="GO" id="GO:0009451">
    <property type="term" value="P:RNA modification"/>
    <property type="evidence" value="ECO:0007669"/>
    <property type="project" value="InterPro"/>
</dbReference>
<dbReference type="Proteomes" id="UP001151752">
    <property type="component" value="Chromosome 18"/>
</dbReference>
<reference evidence="5" key="1">
    <citation type="submission" date="2022-11" db="EMBL/GenBank/DDBJ databases">
        <authorList>
            <person name="Hyden B.L."/>
            <person name="Feng K."/>
            <person name="Yates T."/>
            <person name="Jawdy S."/>
            <person name="Smart L.B."/>
            <person name="Muchero W."/>
        </authorList>
    </citation>
    <scope>NUCLEOTIDE SEQUENCE</scope>
    <source>
        <tissue evidence="5">Shoot tip</tissue>
    </source>
</reference>
<evidence type="ECO:0000256" key="3">
    <source>
        <dbReference type="PROSITE-ProRule" id="PRU00708"/>
    </source>
</evidence>
<keyword evidence="6" id="KW-1185">Reference proteome</keyword>
<dbReference type="FunFam" id="1.25.40.10:FF:000470">
    <property type="entry name" value="Pentatricopeptide repeat-containing protein At5g66520"/>
    <property type="match status" value="1"/>
</dbReference>
<dbReference type="GO" id="GO:0003723">
    <property type="term" value="F:RNA binding"/>
    <property type="evidence" value="ECO:0007669"/>
    <property type="project" value="InterPro"/>
</dbReference>
<gene>
    <name evidence="5" type="ORF">OIU74_025168</name>
</gene>
<feature type="repeat" description="PPR" evidence="3">
    <location>
        <begin position="326"/>
        <end position="360"/>
    </location>
</feature>
<dbReference type="Pfam" id="PF20431">
    <property type="entry name" value="E_motif"/>
    <property type="match status" value="1"/>
</dbReference>
<dbReference type="Pfam" id="PF13041">
    <property type="entry name" value="PPR_2"/>
    <property type="match status" value="1"/>
</dbReference>
<dbReference type="EMBL" id="JAPFFM010000006">
    <property type="protein sequence ID" value="KAJ6758452.1"/>
    <property type="molecule type" value="Genomic_DNA"/>
</dbReference>
<dbReference type="Pfam" id="PF01535">
    <property type="entry name" value="PPR"/>
    <property type="match status" value="5"/>
</dbReference>
<evidence type="ECO:0000313" key="5">
    <source>
        <dbReference type="EMBL" id="KAJ6758452.1"/>
    </source>
</evidence>
<dbReference type="InterPro" id="IPR002885">
    <property type="entry name" value="PPR_rpt"/>
</dbReference>